<keyword evidence="2" id="KW-0378">Hydrolase</keyword>
<organism evidence="2 3">
    <name type="scientific">Aquabacter spiritensis</name>
    <dbReference type="NCBI Taxonomy" id="933073"/>
    <lineage>
        <taxon>Bacteria</taxon>
        <taxon>Pseudomonadati</taxon>
        <taxon>Pseudomonadota</taxon>
        <taxon>Alphaproteobacteria</taxon>
        <taxon>Hyphomicrobiales</taxon>
        <taxon>Xanthobacteraceae</taxon>
        <taxon>Aquabacter</taxon>
    </lineage>
</organism>
<sequence>MRVRVRHELTFTLKPGLRTAIAAIRVTPRNHEGQYIQRWSLDIQPDCRLHLHEDAFGNLVHTFSVEAPGDTVVFAASGDADTQDTCGIVRRAAERFPPSLFLRPTDLTLADAPIVAMAEKVRAHADEPLGQLHALMSTIHETIAESDGTGGDPAAAASAVIADGKGPSGGLTHLFLSAARHLKIPARQISGYVAEAETAGALREWAEAYVPKIGWIGFDCGRALCPTEAYVRLAVGLDALGVCPVRGLGTAPAEVIEVREATRSARSVQSQTQRQR</sequence>
<dbReference type="AlphaFoldDB" id="A0A4R3LY33"/>
<dbReference type="Gene3D" id="3.10.620.30">
    <property type="match status" value="1"/>
</dbReference>
<dbReference type="InterPro" id="IPR002931">
    <property type="entry name" value="Transglutaminase-like"/>
</dbReference>
<protein>
    <submittedName>
        <fullName evidence="2">Transglutaminase-like putative cysteine protease</fullName>
    </submittedName>
</protein>
<dbReference type="EMBL" id="SMAI01000006">
    <property type="protein sequence ID" value="TCT04709.1"/>
    <property type="molecule type" value="Genomic_DNA"/>
</dbReference>
<feature type="domain" description="Transglutaminase-like" evidence="1">
    <location>
        <begin position="160"/>
        <end position="222"/>
    </location>
</feature>
<name>A0A4R3LY33_9HYPH</name>
<dbReference type="RefSeq" id="WP_132031479.1">
    <property type="nucleotide sequence ID" value="NZ_SMAI01000006.1"/>
</dbReference>
<keyword evidence="2" id="KW-0645">Protease</keyword>
<gene>
    <name evidence="2" type="ORF">EDC64_106141</name>
</gene>
<comment type="caution">
    <text evidence="2">The sequence shown here is derived from an EMBL/GenBank/DDBJ whole genome shotgun (WGS) entry which is preliminary data.</text>
</comment>
<dbReference type="GO" id="GO:0008233">
    <property type="term" value="F:peptidase activity"/>
    <property type="evidence" value="ECO:0007669"/>
    <property type="project" value="UniProtKB-KW"/>
</dbReference>
<keyword evidence="3" id="KW-1185">Reference proteome</keyword>
<evidence type="ECO:0000313" key="3">
    <source>
        <dbReference type="Proteomes" id="UP000294664"/>
    </source>
</evidence>
<proteinExistence type="predicted"/>
<dbReference type="InterPro" id="IPR038765">
    <property type="entry name" value="Papain-like_cys_pep_sf"/>
</dbReference>
<dbReference type="PANTHER" id="PTHR33490:SF6">
    <property type="entry name" value="SLL1049 PROTEIN"/>
    <property type="match status" value="1"/>
</dbReference>
<dbReference type="Proteomes" id="UP000294664">
    <property type="component" value="Unassembled WGS sequence"/>
</dbReference>
<evidence type="ECO:0000313" key="2">
    <source>
        <dbReference type="EMBL" id="TCT04709.1"/>
    </source>
</evidence>
<dbReference type="InterPro" id="IPR013589">
    <property type="entry name" value="Bac_transglu_N"/>
</dbReference>
<dbReference type="PANTHER" id="PTHR33490">
    <property type="entry name" value="BLR5614 PROTEIN-RELATED"/>
    <property type="match status" value="1"/>
</dbReference>
<dbReference type="OrthoDB" id="9804023at2"/>
<evidence type="ECO:0000259" key="1">
    <source>
        <dbReference type="SMART" id="SM00460"/>
    </source>
</evidence>
<reference evidence="2 3" key="1">
    <citation type="submission" date="2019-03" db="EMBL/GenBank/DDBJ databases">
        <title>Genomic Encyclopedia of Type Strains, Phase IV (KMG-IV): sequencing the most valuable type-strain genomes for metagenomic binning, comparative biology and taxonomic classification.</title>
        <authorList>
            <person name="Goeker M."/>
        </authorList>
    </citation>
    <scope>NUCLEOTIDE SEQUENCE [LARGE SCALE GENOMIC DNA]</scope>
    <source>
        <strain evidence="2 3">DSM 9035</strain>
    </source>
</reference>
<dbReference type="SUPFAM" id="SSF54001">
    <property type="entry name" value="Cysteine proteinases"/>
    <property type="match status" value="1"/>
</dbReference>
<dbReference type="GO" id="GO:0006508">
    <property type="term" value="P:proteolysis"/>
    <property type="evidence" value="ECO:0007669"/>
    <property type="project" value="UniProtKB-KW"/>
</dbReference>
<dbReference type="Pfam" id="PF08379">
    <property type="entry name" value="Bact_transglu_N"/>
    <property type="match status" value="1"/>
</dbReference>
<dbReference type="SMART" id="SM00460">
    <property type="entry name" value="TGc"/>
    <property type="match status" value="1"/>
</dbReference>
<accession>A0A4R3LY33</accession>
<dbReference type="Pfam" id="PF01841">
    <property type="entry name" value="Transglut_core"/>
    <property type="match status" value="1"/>
</dbReference>